<feature type="domain" description="GCVT N-terminal" evidence="3">
    <location>
        <begin position="257"/>
        <end position="544"/>
    </location>
</feature>
<feature type="domain" description="Aminomethyltransferase C-terminal" evidence="4">
    <location>
        <begin position="562"/>
        <end position="649"/>
    </location>
</feature>
<protein>
    <recommendedName>
        <fullName evidence="8">Dimethylglycine dehydrogenase</fullName>
    </recommendedName>
</protein>
<gene>
    <name evidence="6" type="ORF">V5799_016844</name>
</gene>
<name>A0AAQ4F406_AMBAM</name>
<sequence>MEGCSVEKVTSRGQHNVHDVETNWGTIRCEYFVNSAGYFGRHVGKMSTPEVKVPLHPCGHHFLHTLPVEGINPVMPVIHDCDGHFYLRAHEGAYLAGGFEPKSKPADLSILPSRELGTLPEDWDQFYILLKEMLFRFPNLGNIEVDRLYNCPESFTPDCRWIIGEAPEAKNYFVASGMKSVGIEAAGGLGEVTAEWIAKGEPKLDLWDIDIRRFIGIHNNAHFLRDRMTEAPGMHYRLCYPFVEFQTGRELRMSPIYPRLKLAGAVFGQTMGYERPHYYTSSDPNILTGMDLPSAKVEMYGKPPWFDAVKSEYEACRERVALLDYSSFTKLEVWSPGSEVVDLLQYLCSNDINIPVGGIVNTGMQNHWGGYENDCSVVRLEKNRFMIVAPTKQQMRCQTWIRRHVPYDSPIVVADVTSMYTAICIMGQRAPNLMSELTDTSLTSKDFPLFTWKELDIGLASGIKVFHMTHTGDRGWVLYIPNEYALHVYDRILEVGQKYGIQHAGYFAMRTLRIEKFFAFWGKDLDCTTTPFECGRAFRVKFDKDFLGKEALLKQKEAGVTRRYVQLLLKEHDPDYDPWPWGGEPILFEDRCIGMTSTTCYGFTLGGQVCLGFVENKDENGVAQVLTNDFILKNEFYVDIAGHKFAARANIHSPSLAYQVTTPDRLYLATR</sequence>
<dbReference type="AlphaFoldDB" id="A0AAQ4F406"/>
<evidence type="ECO:0000259" key="2">
    <source>
        <dbReference type="Pfam" id="PF01266"/>
    </source>
</evidence>
<keyword evidence="7" id="KW-1185">Reference proteome</keyword>
<dbReference type="Pfam" id="PF01571">
    <property type="entry name" value="GCV_T"/>
    <property type="match status" value="1"/>
</dbReference>
<dbReference type="GO" id="GO:0005739">
    <property type="term" value="C:mitochondrion"/>
    <property type="evidence" value="ECO:0007669"/>
    <property type="project" value="TreeGrafter"/>
</dbReference>
<dbReference type="InterPro" id="IPR029043">
    <property type="entry name" value="GcvT/YgfZ_C"/>
</dbReference>
<dbReference type="Gene3D" id="3.50.50.60">
    <property type="entry name" value="FAD/NAD(P)-binding domain"/>
    <property type="match status" value="1"/>
</dbReference>
<comment type="caution">
    <text evidence="6">The sequence shown here is derived from an EMBL/GenBank/DDBJ whole genome shotgun (WGS) entry which is preliminary data.</text>
</comment>
<dbReference type="EMBL" id="JARKHS020007284">
    <property type="protein sequence ID" value="KAK8781816.1"/>
    <property type="molecule type" value="Genomic_DNA"/>
</dbReference>
<feature type="domain" description="FAD dependent oxidoreductase central" evidence="5">
    <location>
        <begin position="199"/>
        <end position="254"/>
    </location>
</feature>
<feature type="domain" description="FAD dependent oxidoreductase" evidence="2">
    <location>
        <begin position="2"/>
        <end position="196"/>
    </location>
</feature>
<evidence type="ECO:0008006" key="8">
    <source>
        <dbReference type="Google" id="ProtNLM"/>
    </source>
</evidence>
<dbReference type="InterPro" id="IPR028896">
    <property type="entry name" value="GcvT/YgfZ/DmdA"/>
</dbReference>
<evidence type="ECO:0000259" key="3">
    <source>
        <dbReference type="Pfam" id="PF01571"/>
    </source>
</evidence>
<dbReference type="PANTHER" id="PTHR43757">
    <property type="entry name" value="AMINOMETHYLTRANSFERASE"/>
    <property type="match status" value="1"/>
</dbReference>
<dbReference type="Gene3D" id="3.30.70.1400">
    <property type="entry name" value="Aminomethyltransferase beta-barrel domains"/>
    <property type="match status" value="1"/>
</dbReference>
<accession>A0AAQ4F406</accession>
<dbReference type="Pfam" id="PF01266">
    <property type="entry name" value="DAO"/>
    <property type="match status" value="1"/>
</dbReference>
<dbReference type="FunFam" id="3.30.70.1400:FF:000003">
    <property type="entry name" value="Pyruvate dehydrogenase phosphatase regulatory subunit"/>
    <property type="match status" value="1"/>
</dbReference>
<evidence type="ECO:0000313" key="6">
    <source>
        <dbReference type="EMBL" id="KAK8781816.1"/>
    </source>
</evidence>
<dbReference type="InterPro" id="IPR032503">
    <property type="entry name" value="FAO_M"/>
</dbReference>
<dbReference type="InterPro" id="IPR006222">
    <property type="entry name" value="GCVT_N"/>
</dbReference>
<evidence type="ECO:0000256" key="1">
    <source>
        <dbReference type="ARBA" id="ARBA00008609"/>
    </source>
</evidence>
<dbReference type="SUPFAM" id="SSF101790">
    <property type="entry name" value="Aminomethyltransferase beta-barrel domain"/>
    <property type="match status" value="1"/>
</dbReference>
<dbReference type="Pfam" id="PF16350">
    <property type="entry name" value="FAO_M"/>
    <property type="match status" value="1"/>
</dbReference>
<dbReference type="InterPro" id="IPR027266">
    <property type="entry name" value="TrmE/GcvT-like"/>
</dbReference>
<evidence type="ECO:0000259" key="4">
    <source>
        <dbReference type="Pfam" id="PF08669"/>
    </source>
</evidence>
<dbReference type="SUPFAM" id="SSF51905">
    <property type="entry name" value="FAD/NAD(P)-binding domain"/>
    <property type="match status" value="1"/>
</dbReference>
<dbReference type="SUPFAM" id="SSF103025">
    <property type="entry name" value="Folate-binding domain"/>
    <property type="match status" value="1"/>
</dbReference>
<comment type="similarity">
    <text evidence="1">Belongs to the GcvT family.</text>
</comment>
<proteinExistence type="inferred from homology"/>
<dbReference type="InterPro" id="IPR006076">
    <property type="entry name" value="FAD-dep_OxRdtase"/>
</dbReference>
<dbReference type="Gene3D" id="3.30.1360.120">
    <property type="entry name" value="Probable tRNA modification gtpase trme, domain 1"/>
    <property type="match status" value="1"/>
</dbReference>
<dbReference type="Gene3D" id="3.30.9.10">
    <property type="entry name" value="D-Amino Acid Oxidase, subunit A, domain 2"/>
    <property type="match status" value="1"/>
</dbReference>
<dbReference type="Gene3D" id="2.40.30.110">
    <property type="entry name" value="Aminomethyltransferase beta-barrel domains"/>
    <property type="match status" value="1"/>
</dbReference>
<dbReference type="Pfam" id="PF08669">
    <property type="entry name" value="GCV_T_C"/>
    <property type="match status" value="1"/>
</dbReference>
<organism evidence="6 7">
    <name type="scientific">Amblyomma americanum</name>
    <name type="common">Lone star tick</name>
    <dbReference type="NCBI Taxonomy" id="6943"/>
    <lineage>
        <taxon>Eukaryota</taxon>
        <taxon>Metazoa</taxon>
        <taxon>Ecdysozoa</taxon>
        <taxon>Arthropoda</taxon>
        <taxon>Chelicerata</taxon>
        <taxon>Arachnida</taxon>
        <taxon>Acari</taxon>
        <taxon>Parasitiformes</taxon>
        <taxon>Ixodida</taxon>
        <taxon>Ixodoidea</taxon>
        <taxon>Ixodidae</taxon>
        <taxon>Amblyomminae</taxon>
        <taxon>Amblyomma</taxon>
    </lineage>
</organism>
<reference evidence="6 7" key="1">
    <citation type="journal article" date="2023" name="Arcadia Sci">
        <title>De novo assembly of a long-read Amblyomma americanum tick genome.</title>
        <authorList>
            <person name="Chou S."/>
            <person name="Poskanzer K.E."/>
            <person name="Rollins M."/>
            <person name="Thuy-Boun P.S."/>
        </authorList>
    </citation>
    <scope>NUCLEOTIDE SEQUENCE [LARGE SCALE GENOMIC DNA]</scope>
    <source>
        <strain evidence="6">F_SG_1</strain>
        <tissue evidence="6">Salivary glands</tissue>
    </source>
</reference>
<dbReference type="PANTHER" id="PTHR43757:SF15">
    <property type="entry name" value="PYRUVATE DEHYDROGENASE PHOSPHATASE REGULATORY SUBUNIT, MITOCHONDRIAL-LIKE"/>
    <property type="match status" value="1"/>
</dbReference>
<dbReference type="InterPro" id="IPR036188">
    <property type="entry name" value="FAD/NAD-bd_sf"/>
</dbReference>
<evidence type="ECO:0000259" key="5">
    <source>
        <dbReference type="Pfam" id="PF16350"/>
    </source>
</evidence>
<dbReference type="Proteomes" id="UP001321473">
    <property type="component" value="Unassembled WGS sequence"/>
</dbReference>
<evidence type="ECO:0000313" key="7">
    <source>
        <dbReference type="Proteomes" id="UP001321473"/>
    </source>
</evidence>
<dbReference type="InterPro" id="IPR013977">
    <property type="entry name" value="GcvT_C"/>
</dbReference>
<dbReference type="SUPFAM" id="SSF54373">
    <property type="entry name" value="FAD-linked reductases, C-terminal domain"/>
    <property type="match status" value="1"/>
</dbReference>